<keyword evidence="2" id="KW-0472">Membrane</keyword>
<feature type="region of interest" description="Disordered" evidence="1">
    <location>
        <begin position="699"/>
        <end position="725"/>
    </location>
</feature>
<dbReference type="Pfam" id="PF05345">
    <property type="entry name" value="He_PIG"/>
    <property type="match status" value="3"/>
</dbReference>
<proteinExistence type="predicted"/>
<feature type="region of interest" description="Disordered" evidence="1">
    <location>
        <begin position="887"/>
        <end position="983"/>
    </location>
</feature>
<dbReference type="AlphaFoldDB" id="A0AAX6MFA2"/>
<feature type="region of interest" description="Disordered" evidence="1">
    <location>
        <begin position="577"/>
        <end position="597"/>
    </location>
</feature>
<dbReference type="InterPro" id="IPR006644">
    <property type="entry name" value="Cadg"/>
</dbReference>
<evidence type="ECO:0000256" key="2">
    <source>
        <dbReference type="SAM" id="Phobius"/>
    </source>
</evidence>
<feature type="region of interest" description="Disordered" evidence="1">
    <location>
        <begin position="481"/>
        <end position="504"/>
    </location>
</feature>
<evidence type="ECO:0000313" key="4">
    <source>
        <dbReference type="EMBL" id="KAK6951123.1"/>
    </source>
</evidence>
<keyword evidence="5" id="KW-1185">Reference proteome</keyword>
<dbReference type="GO" id="GO:0005509">
    <property type="term" value="F:calcium ion binding"/>
    <property type="evidence" value="ECO:0007669"/>
    <property type="project" value="InterPro"/>
</dbReference>
<feature type="domain" description="Dystroglycan-type cadherin-like" evidence="3">
    <location>
        <begin position="139"/>
        <end position="243"/>
    </location>
</feature>
<name>A0AAX6MFA2_9PEZI</name>
<accession>A0AAX6MFA2</accession>
<dbReference type="InterPro" id="IPR015919">
    <property type="entry name" value="Cadherin-like_sf"/>
</dbReference>
<dbReference type="Gene3D" id="2.60.40.10">
    <property type="entry name" value="Immunoglobulins"/>
    <property type="match status" value="3"/>
</dbReference>
<dbReference type="GO" id="GO:0016020">
    <property type="term" value="C:membrane"/>
    <property type="evidence" value="ECO:0007669"/>
    <property type="project" value="InterPro"/>
</dbReference>
<feature type="region of interest" description="Disordered" evidence="1">
    <location>
        <begin position="517"/>
        <end position="549"/>
    </location>
</feature>
<feature type="region of interest" description="Disordered" evidence="1">
    <location>
        <begin position="1037"/>
        <end position="1070"/>
    </location>
</feature>
<comment type="caution">
    <text evidence="4">The sequence shown here is derived from an EMBL/GenBank/DDBJ whole genome shotgun (WGS) entry which is preliminary data.</text>
</comment>
<feature type="transmembrane region" description="Helical" evidence="2">
    <location>
        <begin position="452"/>
        <end position="474"/>
    </location>
</feature>
<feature type="compositionally biased region" description="Polar residues" evidence="1">
    <location>
        <begin position="534"/>
        <end position="549"/>
    </location>
</feature>
<sequence length="1079" mass="118091">MVAKCKEIFAFGAAVLSILAGATPVDYFPINSQLPPVARISEAFEFTFSPLTFFSKSNITYRLGKAPKWLAIDSSSRRLFGTPNNEDVPAGEVVGIPIELIAEDETGSTTANPTLVVSRNRPPVIEVPISKQLPKFGTYIAPSTLHLHPSKPFSFSFDEHTFRTDSGDGGLNYYAVSDDNAPLPSWITFDAGKLSFSGKTPPFESLVQPPQIFTFQLVASDVVGFASVSVPFSIAVGSHELTAEPPVVKLNATYKKPFEYKDLTNVFKLDKKPLKREDTVTITALDLPTWLSFDNKTWELTGTPKSTAESTNITIAVADKYTDTLNLTISIHFGLFISDLPDLDLKAGDDFSFDLKKYLSKPEDTQVTIEDEFGASWAEFNSSSMILSGSIPERASEKARAMPHVVFSATSKNTNETETKTMNIHLTTTPTVTPKPSAEPKEPGTDDSNRNLLWLLIIPIFLIFACIIILLFYVRRRRQQPRRISTREVSGPVPGSFMTHPPDIRKDPVVRIIDIVPPRDSESTAAQKHRVSAGASNGRSQTASTPSLTGSVIPHAMMAMYSRAKSPAHSVILEASSSLSGGRDNQPSPQAGGRTDEVSLLSDTSLGEADAYIAEAQSYIIATRPRNDAFQSLSVPINTEPFSIQNTPEIAYTRYEAHSDNAVPPAVGYAVRPKSGQQQQQQESVLDLRNVGKRISNLWKRESGSQVNNNQKRNSILSDSTAQTTRTSILTSGISGVAEEEATTSTNVVARPTIIHIPSRPGEARQMSRRVNGSSSLFGRQSTIKSPETILHQSPELPPTLGDYINPRDSDSSWDRLARNSLGIAFKDLLTEPERVVSRQESPVDVPQEGNWITYDLNQNLLSPGQWPQQNVSINMVGIARTSPANISSEIPRLPPSTALGKSKGEEKSRVAMRRRPSQASETTVRNTPSTSSRSDVTYSSRDEYSHFSHNTRRQGAPSESQTPSIENGWAPPPTRPLPRTPTQQIDRAPLAERPNQSSFLYTTASATTRAAGGGVGQSSGIENTRWKSTRSMKSAKSLRSVWADDDEDDDAWEDIRPPTTIDGWDDGVDSDGSFAVYI</sequence>
<evidence type="ECO:0000256" key="1">
    <source>
        <dbReference type="SAM" id="MobiDB-lite"/>
    </source>
</evidence>
<evidence type="ECO:0000313" key="5">
    <source>
        <dbReference type="Proteomes" id="UP001369815"/>
    </source>
</evidence>
<reference evidence="4 5" key="1">
    <citation type="journal article" date="2024" name="Front Chem Biol">
        <title>Unveiling the potential of Daldinia eschscholtzii MFLUCC 19-0629 through bioactivity and bioinformatics studies for enhanced sustainable agriculture production.</title>
        <authorList>
            <person name="Brooks S."/>
            <person name="Weaver J.A."/>
            <person name="Klomchit A."/>
            <person name="Alharthi S.A."/>
            <person name="Onlamun T."/>
            <person name="Nurani R."/>
            <person name="Vong T.K."/>
            <person name="Alberti F."/>
            <person name="Greco C."/>
        </authorList>
    </citation>
    <scope>NUCLEOTIDE SEQUENCE [LARGE SCALE GENOMIC DNA]</scope>
    <source>
        <strain evidence="4">MFLUCC 19-0629</strain>
    </source>
</reference>
<feature type="compositionally biased region" description="Pro residues" evidence="1">
    <location>
        <begin position="971"/>
        <end position="980"/>
    </location>
</feature>
<dbReference type="SMART" id="SM00736">
    <property type="entry name" value="CADG"/>
    <property type="match status" value="1"/>
</dbReference>
<gene>
    <name evidence="4" type="ORF">Daesc_007653</name>
</gene>
<dbReference type="EMBL" id="JBANMG010000007">
    <property type="protein sequence ID" value="KAK6951123.1"/>
    <property type="molecule type" value="Genomic_DNA"/>
</dbReference>
<dbReference type="InterPro" id="IPR013783">
    <property type="entry name" value="Ig-like_fold"/>
</dbReference>
<feature type="compositionally biased region" description="Acidic residues" evidence="1">
    <location>
        <begin position="1044"/>
        <end position="1053"/>
    </location>
</feature>
<keyword evidence="2" id="KW-1133">Transmembrane helix</keyword>
<feature type="compositionally biased region" description="Polar residues" evidence="1">
    <location>
        <begin position="918"/>
        <end position="929"/>
    </location>
</feature>
<evidence type="ECO:0000259" key="3">
    <source>
        <dbReference type="SMART" id="SM00736"/>
    </source>
</evidence>
<dbReference type="SUPFAM" id="SSF49313">
    <property type="entry name" value="Cadherin-like"/>
    <property type="match status" value="3"/>
</dbReference>
<feature type="compositionally biased region" description="Polar residues" evidence="1">
    <location>
        <begin position="704"/>
        <end position="725"/>
    </location>
</feature>
<dbReference type="Proteomes" id="UP001369815">
    <property type="component" value="Unassembled WGS sequence"/>
</dbReference>
<feature type="compositionally biased region" description="Low complexity" evidence="1">
    <location>
        <begin position="930"/>
        <end position="940"/>
    </location>
</feature>
<keyword evidence="2" id="KW-0812">Transmembrane</keyword>
<protein>
    <recommendedName>
        <fullName evidence="3">Dystroglycan-type cadherin-like domain-containing protein</fullName>
    </recommendedName>
</protein>
<organism evidence="4 5">
    <name type="scientific">Daldinia eschscholtzii</name>
    <dbReference type="NCBI Taxonomy" id="292717"/>
    <lineage>
        <taxon>Eukaryota</taxon>
        <taxon>Fungi</taxon>
        <taxon>Dikarya</taxon>
        <taxon>Ascomycota</taxon>
        <taxon>Pezizomycotina</taxon>
        <taxon>Sordariomycetes</taxon>
        <taxon>Xylariomycetidae</taxon>
        <taxon>Xylariales</taxon>
        <taxon>Hypoxylaceae</taxon>
        <taxon>Daldinia</taxon>
    </lineage>
</organism>
<feature type="compositionally biased region" description="Polar residues" evidence="1">
    <location>
        <begin position="577"/>
        <end position="589"/>
    </location>
</feature>